<reference evidence="9" key="1">
    <citation type="journal article" date="2014" name="Front. Microbiol.">
        <title>High frequency of phylogenetically diverse reductive dehalogenase-homologous genes in deep subseafloor sedimentary metagenomes.</title>
        <authorList>
            <person name="Kawai M."/>
            <person name="Futagami T."/>
            <person name="Toyoda A."/>
            <person name="Takaki Y."/>
            <person name="Nishi S."/>
            <person name="Hori S."/>
            <person name="Arai W."/>
            <person name="Tsubouchi T."/>
            <person name="Morono Y."/>
            <person name="Uchiyama I."/>
            <person name="Ito T."/>
            <person name="Fujiyama A."/>
            <person name="Inagaki F."/>
            <person name="Takami H."/>
        </authorList>
    </citation>
    <scope>NUCLEOTIDE SEQUENCE</scope>
    <source>
        <strain evidence="9">Expedition CK06-06</strain>
    </source>
</reference>
<evidence type="ECO:0000313" key="9">
    <source>
        <dbReference type="EMBL" id="GAG44373.1"/>
    </source>
</evidence>
<dbReference type="AlphaFoldDB" id="X0Y6L7"/>
<protein>
    <recommendedName>
        <fullName evidence="1">site-specific DNA-methyltransferase (adenine-specific)</fullName>
        <ecNumber evidence="1">2.1.1.72</ecNumber>
    </recommendedName>
</protein>
<evidence type="ECO:0000256" key="7">
    <source>
        <dbReference type="ARBA" id="ARBA00047942"/>
    </source>
</evidence>
<keyword evidence="6" id="KW-0238">DNA-binding</keyword>
<dbReference type="SUPFAM" id="SSF53335">
    <property type="entry name" value="S-adenosyl-L-methionine-dependent methyltransferases"/>
    <property type="match status" value="1"/>
</dbReference>
<comment type="caution">
    <text evidence="9">The sequence shown here is derived from an EMBL/GenBank/DDBJ whole genome shotgun (WGS) entry which is preliminary data.</text>
</comment>
<dbReference type="InterPro" id="IPR011639">
    <property type="entry name" value="MethylTrfase_TaqI-like_dom"/>
</dbReference>
<dbReference type="PANTHER" id="PTHR33841:SF6">
    <property type="entry name" value="TYPE II METHYLTRANSFERASE M.HINDII"/>
    <property type="match status" value="1"/>
</dbReference>
<evidence type="ECO:0000256" key="3">
    <source>
        <dbReference type="ARBA" id="ARBA00022679"/>
    </source>
</evidence>
<dbReference type="GO" id="GO:0003677">
    <property type="term" value="F:DNA binding"/>
    <property type="evidence" value="ECO:0007669"/>
    <property type="project" value="UniProtKB-KW"/>
</dbReference>
<keyword evidence="4" id="KW-0949">S-adenosyl-L-methionine</keyword>
<dbReference type="Pfam" id="PF07669">
    <property type="entry name" value="Eco57I"/>
    <property type="match status" value="1"/>
</dbReference>
<dbReference type="Gene3D" id="3.40.50.150">
    <property type="entry name" value="Vaccinia Virus protein VP39"/>
    <property type="match status" value="1"/>
</dbReference>
<comment type="catalytic activity">
    <reaction evidence="7">
        <text>a 2'-deoxyadenosine in DNA + S-adenosyl-L-methionine = an N(6)-methyl-2'-deoxyadenosine in DNA + S-adenosyl-L-homocysteine + H(+)</text>
        <dbReference type="Rhea" id="RHEA:15197"/>
        <dbReference type="Rhea" id="RHEA-COMP:12418"/>
        <dbReference type="Rhea" id="RHEA-COMP:12419"/>
        <dbReference type="ChEBI" id="CHEBI:15378"/>
        <dbReference type="ChEBI" id="CHEBI:57856"/>
        <dbReference type="ChEBI" id="CHEBI:59789"/>
        <dbReference type="ChEBI" id="CHEBI:90615"/>
        <dbReference type="ChEBI" id="CHEBI:90616"/>
        <dbReference type="EC" id="2.1.1.72"/>
    </reaction>
</comment>
<dbReference type="CDD" id="cd02440">
    <property type="entry name" value="AdoMet_MTases"/>
    <property type="match status" value="1"/>
</dbReference>
<dbReference type="InterPro" id="IPR029063">
    <property type="entry name" value="SAM-dependent_MTases_sf"/>
</dbReference>
<dbReference type="GO" id="GO:0009307">
    <property type="term" value="P:DNA restriction-modification system"/>
    <property type="evidence" value="ECO:0007669"/>
    <property type="project" value="UniProtKB-KW"/>
</dbReference>
<evidence type="ECO:0000256" key="6">
    <source>
        <dbReference type="ARBA" id="ARBA00023125"/>
    </source>
</evidence>
<evidence type="ECO:0000256" key="5">
    <source>
        <dbReference type="ARBA" id="ARBA00022747"/>
    </source>
</evidence>
<dbReference type="PROSITE" id="PS00092">
    <property type="entry name" value="N6_MTASE"/>
    <property type="match status" value="1"/>
</dbReference>
<name>X0Y6L7_9ZZZZ</name>
<evidence type="ECO:0000256" key="1">
    <source>
        <dbReference type="ARBA" id="ARBA00011900"/>
    </source>
</evidence>
<proteinExistence type="predicted"/>
<feature type="non-terminal residue" evidence="9">
    <location>
        <position position="230"/>
    </location>
</feature>
<keyword evidence="5" id="KW-0680">Restriction system</keyword>
<dbReference type="InterPro" id="IPR050953">
    <property type="entry name" value="N4_N6_ade-DNA_methylase"/>
</dbReference>
<feature type="non-terminal residue" evidence="9">
    <location>
        <position position="1"/>
    </location>
</feature>
<dbReference type="PRINTS" id="PR00507">
    <property type="entry name" value="N12N6MTFRASE"/>
</dbReference>
<dbReference type="GO" id="GO:0009007">
    <property type="term" value="F:site-specific DNA-methyltransferase (adenine-specific) activity"/>
    <property type="evidence" value="ECO:0007669"/>
    <property type="project" value="UniProtKB-EC"/>
</dbReference>
<feature type="domain" description="Type II methyltransferase M.TaqI-like" evidence="8">
    <location>
        <begin position="56"/>
        <end position="165"/>
    </location>
</feature>
<gene>
    <name evidence="9" type="ORF">S01H1_78253</name>
</gene>
<dbReference type="InterPro" id="IPR002052">
    <property type="entry name" value="DNA_methylase_N6_adenine_CS"/>
</dbReference>
<evidence type="ECO:0000256" key="4">
    <source>
        <dbReference type="ARBA" id="ARBA00022691"/>
    </source>
</evidence>
<evidence type="ECO:0000259" key="8">
    <source>
        <dbReference type="Pfam" id="PF07669"/>
    </source>
</evidence>
<dbReference type="GO" id="GO:0032259">
    <property type="term" value="P:methylation"/>
    <property type="evidence" value="ECO:0007669"/>
    <property type="project" value="UniProtKB-KW"/>
</dbReference>
<organism evidence="9">
    <name type="scientific">marine sediment metagenome</name>
    <dbReference type="NCBI Taxonomy" id="412755"/>
    <lineage>
        <taxon>unclassified sequences</taxon>
        <taxon>metagenomes</taxon>
        <taxon>ecological metagenomes</taxon>
    </lineage>
</organism>
<dbReference type="PANTHER" id="PTHR33841">
    <property type="entry name" value="DNA METHYLTRANSFERASE YEEA-RELATED"/>
    <property type="match status" value="1"/>
</dbReference>
<dbReference type="EC" id="2.1.1.72" evidence="1"/>
<dbReference type="EMBL" id="BARS01052650">
    <property type="protein sequence ID" value="GAG44373.1"/>
    <property type="molecule type" value="Genomic_DNA"/>
</dbReference>
<keyword evidence="2" id="KW-0489">Methyltransferase</keyword>
<keyword evidence="3" id="KW-0808">Transferase</keyword>
<accession>X0Y6L7</accession>
<sequence>QLMTDLISNGSRSRKILEPSAGKGIFLSCLVKKGFNDVTGIELDQSLQNESSFPIIYQNFFDYPINQKYDIVIGNPPYIRWKNLPLDQRQYFSSTSFWHKRMNGLTDILQPFIFKSVDHLTQNGELIFITPLFWMQTLHAEPLRRFLLENGSIEIVINFHESRIFPKANLNLIIFKYRKTRKDQPLRVINYWQKRKLNPEILERIRWLLLESTSWKFDSSKDGNLEFFET</sequence>
<evidence type="ECO:0000256" key="2">
    <source>
        <dbReference type="ARBA" id="ARBA00022603"/>
    </source>
</evidence>